<feature type="active site" evidence="15 18">
    <location>
        <position position="185"/>
    </location>
</feature>
<name>A0AAV3YN00_9GAST</name>
<feature type="disulfide bond" evidence="17">
    <location>
        <begin position="296"/>
        <end position="328"/>
    </location>
</feature>
<evidence type="ECO:0000256" key="11">
    <source>
        <dbReference type="ARBA" id="ARBA00023049"/>
    </source>
</evidence>
<feature type="region of interest" description="Disordered" evidence="19">
    <location>
        <begin position="1177"/>
        <end position="1197"/>
    </location>
</feature>
<keyword evidence="10 16" id="KW-0862">Zinc</keyword>
<evidence type="ECO:0000313" key="22">
    <source>
        <dbReference type="Proteomes" id="UP000735302"/>
    </source>
</evidence>
<feature type="disulfide bond" evidence="17">
    <location>
        <begin position="322"/>
        <end position="333"/>
    </location>
</feature>
<feature type="disulfide bond" evidence="17">
    <location>
        <begin position="357"/>
        <end position="394"/>
    </location>
</feature>
<dbReference type="SMART" id="SM00209">
    <property type="entry name" value="TSP1"/>
    <property type="match status" value="9"/>
</dbReference>
<evidence type="ECO:0000256" key="16">
    <source>
        <dbReference type="PIRSR" id="PIRSR613273-2"/>
    </source>
</evidence>
<keyword evidence="13 17" id="KW-1015">Disulfide bond</keyword>
<proteinExistence type="predicted"/>
<keyword evidence="3" id="KW-0272">Extracellular matrix</keyword>
<dbReference type="PROSITE" id="PS50092">
    <property type="entry name" value="TSP1"/>
    <property type="match status" value="8"/>
</dbReference>
<evidence type="ECO:0000256" key="15">
    <source>
        <dbReference type="PIRSR" id="PIRSR613273-1"/>
    </source>
</evidence>
<organism evidence="21 22">
    <name type="scientific">Plakobranchus ocellatus</name>
    <dbReference type="NCBI Taxonomy" id="259542"/>
    <lineage>
        <taxon>Eukaryota</taxon>
        <taxon>Metazoa</taxon>
        <taxon>Spiralia</taxon>
        <taxon>Lophotrochozoa</taxon>
        <taxon>Mollusca</taxon>
        <taxon>Gastropoda</taxon>
        <taxon>Heterobranchia</taxon>
        <taxon>Euthyneura</taxon>
        <taxon>Panpulmonata</taxon>
        <taxon>Sacoglossa</taxon>
        <taxon>Placobranchoidea</taxon>
        <taxon>Plakobranchidae</taxon>
        <taxon>Plakobranchus</taxon>
    </lineage>
</organism>
<keyword evidence="11 21" id="KW-0482">Metalloprotease</keyword>
<dbReference type="GO" id="GO:0004222">
    <property type="term" value="F:metalloendopeptidase activity"/>
    <property type="evidence" value="ECO:0007669"/>
    <property type="project" value="InterPro"/>
</dbReference>
<dbReference type="InterPro" id="IPR024079">
    <property type="entry name" value="MetalloPept_cat_dom_sf"/>
</dbReference>
<feature type="region of interest" description="Disordered" evidence="19">
    <location>
        <begin position="1463"/>
        <end position="1485"/>
    </location>
</feature>
<feature type="compositionally biased region" description="Polar residues" evidence="19">
    <location>
        <begin position="1321"/>
        <end position="1338"/>
    </location>
</feature>
<dbReference type="FunFam" id="2.20.100.10:FF:000006">
    <property type="entry name" value="A disintegrin and metalloproteinase with thrombospondin motifs 1"/>
    <property type="match status" value="1"/>
</dbReference>
<keyword evidence="2" id="KW-0964">Secreted</keyword>
<feature type="region of interest" description="Disordered" evidence="19">
    <location>
        <begin position="1609"/>
        <end position="1673"/>
    </location>
</feature>
<dbReference type="PRINTS" id="PR01857">
    <property type="entry name" value="ADAMTSFAMILY"/>
</dbReference>
<dbReference type="GO" id="GO:0006508">
    <property type="term" value="P:proteolysis"/>
    <property type="evidence" value="ECO:0007669"/>
    <property type="project" value="UniProtKB-KW"/>
</dbReference>
<dbReference type="Proteomes" id="UP000735302">
    <property type="component" value="Unassembled WGS sequence"/>
</dbReference>
<feature type="compositionally biased region" description="Polar residues" evidence="19">
    <location>
        <begin position="1632"/>
        <end position="1641"/>
    </location>
</feature>
<keyword evidence="8" id="KW-0677">Repeat</keyword>
<feature type="disulfide bond" evidence="17">
    <location>
        <begin position="361"/>
        <end position="399"/>
    </location>
</feature>
<dbReference type="Gene3D" id="3.40.1620.60">
    <property type="match status" value="1"/>
</dbReference>
<feature type="disulfide bond" evidence="17">
    <location>
        <begin position="372"/>
        <end position="384"/>
    </location>
</feature>
<evidence type="ECO:0000256" key="3">
    <source>
        <dbReference type="ARBA" id="ARBA00022530"/>
    </source>
</evidence>
<evidence type="ECO:0000256" key="7">
    <source>
        <dbReference type="ARBA" id="ARBA00022729"/>
    </source>
</evidence>
<dbReference type="SMART" id="SM00608">
    <property type="entry name" value="ACR"/>
    <property type="match status" value="1"/>
</dbReference>
<dbReference type="PANTHER" id="PTHR13723">
    <property type="entry name" value="ADAMTS A DISINTEGRIN AND METALLOPROTEASE WITH THROMBOSPONDIN MOTIFS PROTEASE"/>
    <property type="match status" value="1"/>
</dbReference>
<gene>
    <name evidence="21" type="ORF">PoB_001083700</name>
</gene>
<comment type="cofactor">
    <cofactor evidence="16">
        <name>Zn(2+)</name>
        <dbReference type="ChEBI" id="CHEBI:29105"/>
    </cofactor>
    <text evidence="16">Binds 1 zinc ion per subunit.</text>
</comment>
<evidence type="ECO:0000256" key="12">
    <source>
        <dbReference type="ARBA" id="ARBA00023145"/>
    </source>
</evidence>
<dbReference type="InterPro" id="IPR001590">
    <property type="entry name" value="Peptidase_M12B"/>
</dbReference>
<dbReference type="Pfam" id="PF00090">
    <property type="entry name" value="TSP_1"/>
    <property type="match status" value="1"/>
</dbReference>
<comment type="subcellular location">
    <subcellularLocation>
        <location evidence="1">Secreted</location>
        <location evidence="1">Extracellular space</location>
        <location evidence="1">Extracellular matrix</location>
    </subcellularLocation>
</comment>
<evidence type="ECO:0000256" key="19">
    <source>
        <dbReference type="SAM" id="MobiDB-lite"/>
    </source>
</evidence>
<reference evidence="21 22" key="1">
    <citation type="journal article" date="2021" name="Elife">
        <title>Chloroplast acquisition without the gene transfer in kleptoplastic sea slugs, Plakobranchus ocellatus.</title>
        <authorList>
            <person name="Maeda T."/>
            <person name="Takahashi S."/>
            <person name="Yoshida T."/>
            <person name="Shimamura S."/>
            <person name="Takaki Y."/>
            <person name="Nagai Y."/>
            <person name="Toyoda A."/>
            <person name="Suzuki Y."/>
            <person name="Arimoto A."/>
            <person name="Ishii H."/>
            <person name="Satoh N."/>
            <person name="Nishiyama T."/>
            <person name="Hasebe M."/>
            <person name="Maruyama T."/>
            <person name="Minagawa J."/>
            <person name="Obokata J."/>
            <person name="Shigenobu S."/>
        </authorList>
    </citation>
    <scope>NUCLEOTIDE SEQUENCE [LARGE SCALE GENOMIC DNA]</scope>
</reference>
<dbReference type="Pfam" id="PF19030">
    <property type="entry name" value="TSP1_ADAMTS"/>
    <property type="match status" value="8"/>
</dbReference>
<dbReference type="FunFam" id="2.60.120.830:FF:000001">
    <property type="entry name" value="A disintegrin and metalloproteinase with thrombospondin motifs 1"/>
    <property type="match status" value="1"/>
</dbReference>
<dbReference type="Pfam" id="PF01421">
    <property type="entry name" value="Reprolysin"/>
    <property type="match status" value="1"/>
</dbReference>
<feature type="region of interest" description="Disordered" evidence="19">
    <location>
        <begin position="1300"/>
        <end position="1338"/>
    </location>
</feature>
<evidence type="ECO:0000256" key="18">
    <source>
        <dbReference type="PROSITE-ProRule" id="PRU00276"/>
    </source>
</evidence>
<dbReference type="Gene3D" id="2.20.100.10">
    <property type="entry name" value="Thrombospondin type-1 (TSP1) repeat"/>
    <property type="match status" value="7"/>
</dbReference>
<feature type="disulfide bond" evidence="17">
    <location>
        <begin position="200"/>
        <end position="231"/>
    </location>
</feature>
<dbReference type="InterPro" id="IPR045371">
    <property type="entry name" value="ADAMTS_CR_3"/>
</dbReference>
<dbReference type="InterPro" id="IPR036383">
    <property type="entry name" value="TSP1_rpt_sf"/>
</dbReference>
<dbReference type="FunFam" id="2.20.100.10:FF:000005">
    <property type="entry name" value="ADAM metallopeptidase with thrombospondin type 1 motif 9"/>
    <property type="match status" value="5"/>
</dbReference>
<feature type="binding site" evidence="16">
    <location>
        <position position="250"/>
    </location>
    <ligand>
        <name>Ca(2+)</name>
        <dbReference type="ChEBI" id="CHEBI:29108"/>
        <label>1</label>
    </ligand>
</feature>
<comment type="caution">
    <text evidence="21">The sequence shown here is derived from an EMBL/GenBank/DDBJ whole genome shotgun (WGS) entry which is preliminary data.</text>
</comment>
<feature type="compositionally biased region" description="Basic residues" evidence="19">
    <location>
        <begin position="1619"/>
        <end position="1631"/>
    </location>
</feature>
<feature type="disulfide bond" evidence="17">
    <location>
        <begin position="144"/>
        <end position="150"/>
    </location>
</feature>
<dbReference type="InterPro" id="IPR050439">
    <property type="entry name" value="ADAMTS_ADAMTS-like"/>
</dbReference>
<dbReference type="Pfam" id="PF19236">
    <property type="entry name" value="ADAMTS_CR_3"/>
    <property type="match status" value="1"/>
</dbReference>
<keyword evidence="7" id="KW-0732">Signal</keyword>
<keyword evidence="4" id="KW-0645">Protease</keyword>
<evidence type="ECO:0000256" key="1">
    <source>
        <dbReference type="ARBA" id="ARBA00004498"/>
    </source>
</evidence>
<dbReference type="Gene3D" id="2.60.120.830">
    <property type="match status" value="1"/>
</dbReference>
<keyword evidence="12" id="KW-0865">Zymogen</keyword>
<evidence type="ECO:0000313" key="21">
    <source>
        <dbReference type="EMBL" id="GFN84331.1"/>
    </source>
</evidence>
<sequence length="1725" mass="197648">MLLSRWKCGNDDVDNNLRPADEDAHDMKKMKTRLLKQACNDYDSDNMIMVITISLAIGLAEKGHYIPDMVRGVYRSPTLRNYINIVVVKLIIFESISQTPFKISSNPASTLKAFCRWQSEINDFTPYSEKHHDTAILITREDFCRAPGKCESLGLAEIGTICDKIRSCSIIEDNGISAAFTIAHELGHVFNLPHDDDKKCYETLQDNQKNTFHVMAASLNFHTSPWDWSNCSARFMTDFLESGQAWCLHDGMRVKKYSDIIDAYSDPGTKYSLKKQCRLSFGQGYTVCSFVREALCRRLWCSNPMENGCQTKHMPWADGTPCARGKICVRGSCEHIPNLPVKAINGGWGPWKPYGPCSRTCGGGVKMKYRECNNPVPQNEGHYCLGIRVKYRSCNIKNCEVGSEDFRDVQCNSDKMRRKIQGFSDNTAWKAKIVTGSIKNACKLYCTPVNGSSYFLFAKRVLDGTKCGPYTDDICVNGQCFAVGCDNRLGSSMKRDRCGVCGGDNFTCRTVTGSYNNAKFGYNLIATIPSGATEIDIRQYGTNRSYIDDENYLAMANANDDYILNGGYAVRTEPYEVKVKGALLEYTGTARMVERINTTMMIAESLRIYVLTVGRLKPPNVTYSYMVSVTKNFKWMNLGWGDCSATCNGMRRSKIQCVREDDNLIVSKKQCRSQIKPGRLTERCNTNCQLSWQTVRAEECPVRCGWGVRRQLVHCMKKTGWDQAEIVSDQDCQYVYGAKPSQYVRCQGLCLPVSWSYSNWSACSVTCGDGVQERQAVCVDESGKQLEDKECDPEKREISKTCSPVPCPQWSTGNWLECSVTCGEGTKRRKVWCTQEGKQVDEALCKTEKPLAIKECHLKTCPEWYSGGWGPCSVTCGNGMSMRAVKCRMAETFQEDSICDEAQRPVDKRACFMGLCPTIATTTTEIITKPTPPQAYWRYGSWTECSATCGSGMKNRFVTCIDYHGNRVQEIFCSHLSRPPKEESCMLKPCGDWRLGQWGDCTVTCGEGLQVRYVVCTFGQQRQDDSFCDVEKKPDTEIRCNRGTCLTPEEDYSIAEILTNRVTGTSHWRVGSWSTCSSTCGTGWERRRVVCYDERGSSNKCDMKLKPDHFRSCNNGPCPSWTSDDWSDCSATKCNTFGVQTRRLTCSMPTGKTLAFSKCDARKKPLERQMCQASCSNAAQPLSPPQKSPRSEWKTGKWSSVRNHLNQQTSNNNEKSQYHHPSYDRSKHYNFLLSLQPVSFINPETSGFSPSASTPSQPLRYRLQNRHRHSTPFFGVNSYNHKFNSRLNRGHQEYILESNTFHTKPSSRDREHSRTHKKQSLSDITNYDSDFNNQNSINNMDHRKTIRSWKNRHRQKLRQNEHNSKIYRSLWPRSSRSSSFSKNRLRQRPNDYKRHPAIHTLGQRTYENAFQNQQREIWSRPWSVNGQRLTTSLNDLNGRQSEEYEQNKWIQISNIARQIQLNSSRSRRLQQTDSTVTPKRNTGNFYSNKQGVSHIWHDPDLQDHQNLLRNGRQSLLKHSRTYPTQENQAHTARRRRAPTYRKYQMNPSKPYTFSQDSLSKLHTFREDMRFGSRVKANTVQEEITTQRTITHNSRQVTDNIWRQIKNNQRHSFAQDSRHQNKMFKHSQRRPQRTNIDQSSPRFQHPYTQQTQHTQDDIRPISEGFSSERSGSYSVPIDNAMERKNCALCVPIDAMSKARLNHVQKRRLMHLEVVKKRRQRRRRGTD</sequence>
<keyword evidence="14" id="KW-0325">Glycoprotein</keyword>
<feature type="domain" description="Peptidase M12B" evidence="20">
    <location>
        <begin position="66"/>
        <end position="252"/>
    </location>
</feature>
<dbReference type="PANTHER" id="PTHR13723:SF278">
    <property type="entry name" value="ADAM METALLOPEPTIDASE WITH THROMBOSPONDIN TYPE 1 MOTIF A, ISOFORM B"/>
    <property type="match status" value="1"/>
</dbReference>
<dbReference type="InterPro" id="IPR013273">
    <property type="entry name" value="ADAMTS/ADAMTS-like"/>
</dbReference>
<accession>A0AAV3YN00</accession>
<evidence type="ECO:0000256" key="2">
    <source>
        <dbReference type="ARBA" id="ARBA00022525"/>
    </source>
</evidence>
<evidence type="ECO:0000259" key="20">
    <source>
        <dbReference type="PROSITE" id="PS50215"/>
    </source>
</evidence>
<evidence type="ECO:0000256" key="8">
    <source>
        <dbReference type="ARBA" id="ARBA00022737"/>
    </source>
</evidence>
<feature type="binding site" evidence="16 18">
    <location>
        <position position="188"/>
    </location>
    <ligand>
        <name>Zn(2+)</name>
        <dbReference type="ChEBI" id="CHEBI:29105"/>
        <note>catalytic</note>
    </ligand>
</feature>
<protein>
    <submittedName>
        <fullName evidence="21">A disintegrin and metalloproteinase with thrombospondin motifs 9</fullName>
    </submittedName>
</protein>
<dbReference type="EMBL" id="BLXT01001295">
    <property type="protein sequence ID" value="GFN84331.1"/>
    <property type="molecule type" value="Genomic_DNA"/>
</dbReference>
<dbReference type="GO" id="GO:0030198">
    <property type="term" value="P:extracellular matrix organization"/>
    <property type="evidence" value="ECO:0007669"/>
    <property type="project" value="InterPro"/>
</dbReference>
<evidence type="ECO:0000256" key="5">
    <source>
        <dbReference type="ARBA" id="ARBA00022685"/>
    </source>
</evidence>
<dbReference type="SUPFAM" id="SSF82895">
    <property type="entry name" value="TSP-1 type 1 repeat"/>
    <property type="match status" value="8"/>
</dbReference>
<dbReference type="CDD" id="cd04273">
    <property type="entry name" value="ZnMc_ADAMTS_like"/>
    <property type="match status" value="1"/>
</dbReference>
<dbReference type="Gene3D" id="3.40.390.10">
    <property type="entry name" value="Collagenase (Catalytic Domain)"/>
    <property type="match status" value="1"/>
</dbReference>
<dbReference type="GO" id="GO:0046872">
    <property type="term" value="F:metal ion binding"/>
    <property type="evidence" value="ECO:0007669"/>
    <property type="project" value="UniProtKB-KW"/>
</dbReference>
<keyword evidence="22" id="KW-1185">Reference proteome</keyword>
<evidence type="ECO:0000256" key="17">
    <source>
        <dbReference type="PIRSR" id="PIRSR613273-3"/>
    </source>
</evidence>
<evidence type="ECO:0000256" key="9">
    <source>
        <dbReference type="ARBA" id="ARBA00022801"/>
    </source>
</evidence>
<evidence type="ECO:0000256" key="14">
    <source>
        <dbReference type="ARBA" id="ARBA00023180"/>
    </source>
</evidence>
<dbReference type="InterPro" id="IPR010294">
    <property type="entry name" value="ADAMTS_spacer1"/>
</dbReference>
<dbReference type="Pfam" id="PF17771">
    <property type="entry name" value="ADAMTS_CR_2"/>
    <property type="match status" value="1"/>
</dbReference>
<feature type="binding site" evidence="16">
    <location>
        <position position="247"/>
    </location>
    <ligand>
        <name>Ca(2+)</name>
        <dbReference type="ChEBI" id="CHEBI:29108"/>
        <label>1</label>
    </ligand>
</feature>
<evidence type="ECO:0000256" key="10">
    <source>
        <dbReference type="ARBA" id="ARBA00022833"/>
    </source>
</evidence>
<dbReference type="InterPro" id="IPR000884">
    <property type="entry name" value="TSP1_rpt"/>
</dbReference>
<feature type="binding site" evidence="16">
    <location>
        <position position="250"/>
    </location>
    <ligand>
        <name>Ca(2+)</name>
        <dbReference type="ChEBI" id="CHEBI:29108"/>
        <label>2</label>
    </ligand>
</feature>
<evidence type="ECO:0000256" key="4">
    <source>
        <dbReference type="ARBA" id="ARBA00022670"/>
    </source>
</evidence>
<dbReference type="PROSITE" id="PS50215">
    <property type="entry name" value="ADAM_MEPRO"/>
    <property type="match status" value="1"/>
</dbReference>
<keyword evidence="5" id="KW-0165">Cleavage on pair of basic residues</keyword>
<feature type="binding site" evidence="16 18">
    <location>
        <position position="194"/>
    </location>
    <ligand>
        <name>Zn(2+)</name>
        <dbReference type="ChEBI" id="CHEBI:29105"/>
        <note>catalytic</note>
    </ligand>
</feature>
<dbReference type="GO" id="GO:0031012">
    <property type="term" value="C:extracellular matrix"/>
    <property type="evidence" value="ECO:0007669"/>
    <property type="project" value="TreeGrafter"/>
</dbReference>
<keyword evidence="9" id="KW-0378">Hydrolase</keyword>
<dbReference type="InterPro" id="IPR041645">
    <property type="entry name" value="ADAMTS_CR_2"/>
</dbReference>
<dbReference type="SUPFAM" id="SSF55486">
    <property type="entry name" value="Metalloproteases ('zincins'), catalytic domain"/>
    <property type="match status" value="1"/>
</dbReference>
<feature type="disulfide bond" evidence="17">
    <location>
        <begin position="162"/>
        <end position="247"/>
    </location>
</feature>
<comment type="caution">
    <text evidence="18">Lacks conserved residue(s) required for the propagation of feature annotation.</text>
</comment>
<keyword evidence="6 16" id="KW-0479">Metal-binding</keyword>
<keyword evidence="16" id="KW-0106">Calcium</keyword>
<feature type="disulfide bond" evidence="17">
    <location>
        <begin position="277"/>
        <end position="301"/>
    </location>
</feature>
<feature type="disulfide bond" evidence="17">
    <location>
        <begin position="115"/>
        <end position="168"/>
    </location>
</feature>
<feature type="binding site" evidence="16">
    <location>
        <position position="133"/>
    </location>
    <ligand>
        <name>Ca(2+)</name>
        <dbReference type="ChEBI" id="CHEBI:29108"/>
        <label>1</label>
    </ligand>
</feature>
<feature type="disulfide bond" evidence="17">
    <location>
        <begin position="288"/>
        <end position="309"/>
    </location>
</feature>
<feature type="compositionally biased region" description="Polar residues" evidence="19">
    <location>
        <begin position="1663"/>
        <end position="1672"/>
    </location>
</feature>
<dbReference type="Pfam" id="PF05986">
    <property type="entry name" value="ADAMTS_spacer1"/>
    <property type="match status" value="1"/>
</dbReference>
<feature type="binding site" evidence="16 18">
    <location>
        <position position="184"/>
    </location>
    <ligand>
        <name>Zn(2+)</name>
        <dbReference type="ChEBI" id="CHEBI:29105"/>
        <note>catalytic</note>
    </ligand>
</feature>
<dbReference type="InterPro" id="IPR006586">
    <property type="entry name" value="ADAM_Cys-rich"/>
</dbReference>
<evidence type="ECO:0000256" key="13">
    <source>
        <dbReference type="ARBA" id="ARBA00023157"/>
    </source>
</evidence>
<evidence type="ECO:0000256" key="6">
    <source>
        <dbReference type="ARBA" id="ARBA00022723"/>
    </source>
</evidence>